<dbReference type="SUPFAM" id="SSF55961">
    <property type="entry name" value="Bet v1-like"/>
    <property type="match status" value="1"/>
</dbReference>
<name>A0AAN6M0E9_9PLEO</name>
<keyword evidence="2" id="KW-1185">Reference proteome</keyword>
<dbReference type="InterPro" id="IPR023393">
    <property type="entry name" value="START-like_dom_sf"/>
</dbReference>
<dbReference type="EMBL" id="WVTA01000006">
    <property type="protein sequence ID" value="KAK3209575.1"/>
    <property type="molecule type" value="Genomic_DNA"/>
</dbReference>
<dbReference type="Pfam" id="PF10604">
    <property type="entry name" value="Polyketide_cyc2"/>
    <property type="match status" value="1"/>
</dbReference>
<proteinExistence type="predicted"/>
<dbReference type="InterPro" id="IPR019587">
    <property type="entry name" value="Polyketide_cyclase/dehydratase"/>
</dbReference>
<sequence>MSTDSLVHFSTVIREIDAPIGEVWGFVAGFGAEKAWYPGAKSVSLEGFGLGSIRKFSYVYPASKNKGKEYDFSEELTSYDSSKYSMTFRVRRPDYPDMIAFGTTALEPAGSRKTIFRWIAEGSAPPADYMQALKEDLDERFNTLITAIAKQLI</sequence>
<evidence type="ECO:0000313" key="1">
    <source>
        <dbReference type="EMBL" id="KAK3209575.1"/>
    </source>
</evidence>
<organism evidence="1 2">
    <name type="scientific">Pseudopithomyces chartarum</name>
    <dbReference type="NCBI Taxonomy" id="1892770"/>
    <lineage>
        <taxon>Eukaryota</taxon>
        <taxon>Fungi</taxon>
        <taxon>Dikarya</taxon>
        <taxon>Ascomycota</taxon>
        <taxon>Pezizomycotina</taxon>
        <taxon>Dothideomycetes</taxon>
        <taxon>Pleosporomycetidae</taxon>
        <taxon>Pleosporales</taxon>
        <taxon>Massarineae</taxon>
        <taxon>Didymosphaeriaceae</taxon>
        <taxon>Pseudopithomyces</taxon>
    </lineage>
</organism>
<reference evidence="1 2" key="1">
    <citation type="submission" date="2021-02" db="EMBL/GenBank/DDBJ databases">
        <title>Genome assembly of Pseudopithomyces chartarum.</title>
        <authorList>
            <person name="Jauregui R."/>
            <person name="Singh J."/>
            <person name="Voisey C."/>
        </authorList>
    </citation>
    <scope>NUCLEOTIDE SEQUENCE [LARGE SCALE GENOMIC DNA]</scope>
    <source>
        <strain evidence="1 2">AGR01</strain>
    </source>
</reference>
<dbReference type="CDD" id="cd07821">
    <property type="entry name" value="PYR_PYL_RCAR_like"/>
    <property type="match status" value="1"/>
</dbReference>
<evidence type="ECO:0000313" key="2">
    <source>
        <dbReference type="Proteomes" id="UP001280581"/>
    </source>
</evidence>
<gene>
    <name evidence="1" type="ORF">GRF29_69g2254057</name>
</gene>
<dbReference type="Proteomes" id="UP001280581">
    <property type="component" value="Unassembled WGS sequence"/>
</dbReference>
<comment type="caution">
    <text evidence="1">The sequence shown here is derived from an EMBL/GenBank/DDBJ whole genome shotgun (WGS) entry which is preliminary data.</text>
</comment>
<protein>
    <submittedName>
        <fullName evidence="1">Uncharacterized protein</fullName>
    </submittedName>
</protein>
<dbReference type="AlphaFoldDB" id="A0AAN6M0E9"/>
<dbReference type="Gene3D" id="3.30.530.20">
    <property type="match status" value="1"/>
</dbReference>
<accession>A0AAN6M0E9</accession>